<protein>
    <submittedName>
        <fullName evidence="2">Uncharacterized protein</fullName>
    </submittedName>
</protein>
<evidence type="ECO:0000313" key="2">
    <source>
        <dbReference type="EMBL" id="GBP57366.1"/>
    </source>
</evidence>
<proteinExistence type="predicted"/>
<keyword evidence="3" id="KW-1185">Reference proteome</keyword>
<accession>A0A4C1X0V4</accession>
<keyword evidence="1" id="KW-0472">Membrane</keyword>
<dbReference type="Proteomes" id="UP000299102">
    <property type="component" value="Unassembled WGS sequence"/>
</dbReference>
<evidence type="ECO:0000256" key="1">
    <source>
        <dbReference type="SAM" id="Phobius"/>
    </source>
</evidence>
<reference evidence="2 3" key="1">
    <citation type="journal article" date="2019" name="Commun. Biol.">
        <title>The bagworm genome reveals a unique fibroin gene that provides high tensile strength.</title>
        <authorList>
            <person name="Kono N."/>
            <person name="Nakamura H."/>
            <person name="Ohtoshi R."/>
            <person name="Tomita M."/>
            <person name="Numata K."/>
            <person name="Arakawa K."/>
        </authorList>
    </citation>
    <scope>NUCLEOTIDE SEQUENCE [LARGE SCALE GENOMIC DNA]</scope>
</reference>
<organism evidence="2 3">
    <name type="scientific">Eumeta variegata</name>
    <name type="common">Bagworm moth</name>
    <name type="synonym">Eumeta japonica</name>
    <dbReference type="NCBI Taxonomy" id="151549"/>
    <lineage>
        <taxon>Eukaryota</taxon>
        <taxon>Metazoa</taxon>
        <taxon>Ecdysozoa</taxon>
        <taxon>Arthropoda</taxon>
        <taxon>Hexapoda</taxon>
        <taxon>Insecta</taxon>
        <taxon>Pterygota</taxon>
        <taxon>Neoptera</taxon>
        <taxon>Endopterygota</taxon>
        <taxon>Lepidoptera</taxon>
        <taxon>Glossata</taxon>
        <taxon>Ditrysia</taxon>
        <taxon>Tineoidea</taxon>
        <taxon>Psychidae</taxon>
        <taxon>Oiketicinae</taxon>
        <taxon>Eumeta</taxon>
    </lineage>
</organism>
<gene>
    <name evidence="2" type="ORF">EVAR_27396_1</name>
</gene>
<keyword evidence="1" id="KW-0812">Transmembrane</keyword>
<sequence length="120" mass="13413">MCLCVPPTESVASRTASYSGGAVVGFVARVTALPAYLVLRSTVRLRVPVLLALTTAGYIDKIAYRYGFPTNIHPVESNKDVTQFRLALQNDRRDTVLTTRFVKSNPDSRFRRSRRKPIVL</sequence>
<dbReference type="EMBL" id="BGZK01000714">
    <property type="protein sequence ID" value="GBP57366.1"/>
    <property type="molecule type" value="Genomic_DNA"/>
</dbReference>
<name>A0A4C1X0V4_EUMVA</name>
<feature type="transmembrane region" description="Helical" evidence="1">
    <location>
        <begin position="16"/>
        <end position="39"/>
    </location>
</feature>
<keyword evidence="1" id="KW-1133">Transmembrane helix</keyword>
<dbReference type="AlphaFoldDB" id="A0A4C1X0V4"/>
<comment type="caution">
    <text evidence="2">The sequence shown here is derived from an EMBL/GenBank/DDBJ whole genome shotgun (WGS) entry which is preliminary data.</text>
</comment>
<evidence type="ECO:0000313" key="3">
    <source>
        <dbReference type="Proteomes" id="UP000299102"/>
    </source>
</evidence>